<comment type="caution">
    <text evidence="1">The sequence shown here is derived from an EMBL/GenBank/DDBJ whole genome shotgun (WGS) entry which is preliminary data.</text>
</comment>
<feature type="non-terminal residue" evidence="1">
    <location>
        <position position="1"/>
    </location>
</feature>
<protein>
    <submittedName>
        <fullName evidence="1">Uncharacterized protein</fullName>
    </submittedName>
</protein>
<dbReference type="Proteomes" id="UP000649617">
    <property type="component" value="Unassembled WGS sequence"/>
</dbReference>
<evidence type="ECO:0000313" key="2">
    <source>
        <dbReference type="Proteomes" id="UP000649617"/>
    </source>
</evidence>
<reference evidence="1" key="1">
    <citation type="submission" date="2021-02" db="EMBL/GenBank/DDBJ databases">
        <authorList>
            <person name="Dougan E. K."/>
            <person name="Rhodes N."/>
            <person name="Thang M."/>
            <person name="Chan C."/>
        </authorList>
    </citation>
    <scope>NUCLEOTIDE SEQUENCE</scope>
</reference>
<sequence>MEILAPNLHQHEQAGPGGAHRMMTAYAALILDSMQKYENSSVLALWSVEALITLFRAGDAYQQAEFCVPFFRAFVSVALRFRDVNVPNLHLRLLQGMADVVSPDCRLCDTGLIDYIIGQLDRSRNKLNTLTVEHALAILCVLRSPHRVSEQIRHCLLVIRGLKSEPHLCTR</sequence>
<dbReference type="OrthoDB" id="435789at2759"/>
<accession>A0A812WBY2</accession>
<gene>
    <name evidence="1" type="ORF">SPIL2461_LOCUS18712</name>
</gene>
<dbReference type="EMBL" id="CAJNIZ010044015">
    <property type="protein sequence ID" value="CAE7675447.1"/>
    <property type="molecule type" value="Genomic_DNA"/>
</dbReference>
<proteinExistence type="predicted"/>
<evidence type="ECO:0000313" key="1">
    <source>
        <dbReference type="EMBL" id="CAE7675447.1"/>
    </source>
</evidence>
<keyword evidence="2" id="KW-1185">Reference proteome</keyword>
<dbReference type="AlphaFoldDB" id="A0A812WBY2"/>
<name>A0A812WBY2_SYMPI</name>
<organism evidence="1 2">
    <name type="scientific">Symbiodinium pilosum</name>
    <name type="common">Dinoflagellate</name>
    <dbReference type="NCBI Taxonomy" id="2952"/>
    <lineage>
        <taxon>Eukaryota</taxon>
        <taxon>Sar</taxon>
        <taxon>Alveolata</taxon>
        <taxon>Dinophyceae</taxon>
        <taxon>Suessiales</taxon>
        <taxon>Symbiodiniaceae</taxon>
        <taxon>Symbiodinium</taxon>
    </lineage>
</organism>